<feature type="compositionally biased region" description="Basic and acidic residues" evidence="1">
    <location>
        <begin position="61"/>
        <end position="70"/>
    </location>
</feature>
<feature type="region of interest" description="Disordered" evidence="1">
    <location>
        <begin position="16"/>
        <end position="70"/>
    </location>
</feature>
<comment type="caution">
    <text evidence="2">The sequence shown here is derived from an EMBL/GenBank/DDBJ whole genome shotgun (WGS) entry which is preliminary data.</text>
</comment>
<name>A0A815U8I0_9BILA</name>
<evidence type="ECO:0000313" key="4">
    <source>
        <dbReference type="Proteomes" id="UP000663829"/>
    </source>
</evidence>
<dbReference type="EMBL" id="CAJNOQ010023115">
    <property type="protein sequence ID" value="CAF1510592.1"/>
    <property type="molecule type" value="Genomic_DNA"/>
</dbReference>
<sequence length="70" mass="7868">MKIVQFSTIILAMITHEENSELPDGLEDGSEDSETGTADEDDWQEETDVSPVESESDSDQEPPRRRSKLD</sequence>
<protein>
    <submittedName>
        <fullName evidence="2">Uncharacterized protein</fullName>
    </submittedName>
</protein>
<evidence type="ECO:0000313" key="2">
    <source>
        <dbReference type="EMBL" id="CAF1510592.1"/>
    </source>
</evidence>
<gene>
    <name evidence="2" type="ORF">GPM918_LOCUS37094</name>
    <name evidence="3" type="ORF">SRO942_LOCUS37852</name>
</gene>
<reference evidence="2" key="1">
    <citation type="submission" date="2021-02" db="EMBL/GenBank/DDBJ databases">
        <authorList>
            <person name="Nowell W R."/>
        </authorList>
    </citation>
    <scope>NUCLEOTIDE SEQUENCE</scope>
</reference>
<evidence type="ECO:0000313" key="3">
    <source>
        <dbReference type="EMBL" id="CAF4371346.1"/>
    </source>
</evidence>
<proteinExistence type="predicted"/>
<dbReference type="EMBL" id="CAJOBC010088655">
    <property type="protein sequence ID" value="CAF4371346.1"/>
    <property type="molecule type" value="Genomic_DNA"/>
</dbReference>
<feature type="compositionally biased region" description="Acidic residues" evidence="1">
    <location>
        <begin position="20"/>
        <end position="60"/>
    </location>
</feature>
<keyword evidence="4" id="KW-1185">Reference proteome</keyword>
<dbReference type="AlphaFoldDB" id="A0A815U8I0"/>
<dbReference type="Proteomes" id="UP000663829">
    <property type="component" value="Unassembled WGS sequence"/>
</dbReference>
<evidence type="ECO:0000256" key="1">
    <source>
        <dbReference type="SAM" id="MobiDB-lite"/>
    </source>
</evidence>
<dbReference type="Proteomes" id="UP000681722">
    <property type="component" value="Unassembled WGS sequence"/>
</dbReference>
<organism evidence="2 4">
    <name type="scientific">Didymodactylos carnosus</name>
    <dbReference type="NCBI Taxonomy" id="1234261"/>
    <lineage>
        <taxon>Eukaryota</taxon>
        <taxon>Metazoa</taxon>
        <taxon>Spiralia</taxon>
        <taxon>Gnathifera</taxon>
        <taxon>Rotifera</taxon>
        <taxon>Eurotatoria</taxon>
        <taxon>Bdelloidea</taxon>
        <taxon>Philodinida</taxon>
        <taxon>Philodinidae</taxon>
        <taxon>Didymodactylos</taxon>
    </lineage>
</organism>
<accession>A0A815U8I0</accession>